<name>A0A0F4Q4B7_9GAMM</name>
<comment type="caution">
    <text evidence="2">The sequence shown here is derived from an EMBL/GenBank/DDBJ whole genome shotgun (WGS) entry which is preliminary data.</text>
</comment>
<dbReference type="RefSeq" id="WP_045978916.1">
    <property type="nucleotide sequence ID" value="NZ_CP023397.1"/>
</dbReference>
<keyword evidence="1" id="KW-0812">Transmembrane</keyword>
<dbReference type="Proteomes" id="UP000033664">
    <property type="component" value="Unassembled WGS sequence"/>
</dbReference>
<keyword evidence="1" id="KW-0472">Membrane</keyword>
<keyword evidence="3" id="KW-1185">Reference proteome</keyword>
<dbReference type="GeneID" id="58226925"/>
<feature type="transmembrane region" description="Helical" evidence="1">
    <location>
        <begin position="89"/>
        <end position="111"/>
    </location>
</feature>
<evidence type="ECO:0008006" key="4">
    <source>
        <dbReference type="Google" id="ProtNLM"/>
    </source>
</evidence>
<evidence type="ECO:0000256" key="1">
    <source>
        <dbReference type="SAM" id="Phobius"/>
    </source>
</evidence>
<dbReference type="OrthoDB" id="6299547at2"/>
<keyword evidence="1" id="KW-1133">Transmembrane helix</keyword>
<evidence type="ECO:0000313" key="3">
    <source>
        <dbReference type="Proteomes" id="UP000033664"/>
    </source>
</evidence>
<reference evidence="2 3" key="1">
    <citation type="journal article" date="2015" name="BMC Genomics">
        <title>Genome mining reveals unlocked bioactive potential of marine Gram-negative bacteria.</title>
        <authorList>
            <person name="Machado H."/>
            <person name="Sonnenschein E.C."/>
            <person name="Melchiorsen J."/>
            <person name="Gram L."/>
        </authorList>
    </citation>
    <scope>NUCLEOTIDE SEQUENCE [LARGE SCALE GENOMIC DNA]</scope>
    <source>
        <strain evidence="2 3">S3137</strain>
    </source>
</reference>
<sequence length="113" mass="12620">MTIEGIINLMLIIFMPLFLLMMVVFQRVSAAHISKGMESEGVPPPSWDKGLGASAPCYAMAIFFRRWRGPTFMFDGRLVPKYARTIDKVLAAIYLFSVIGVSATLILAAYFDH</sequence>
<dbReference type="AlphaFoldDB" id="A0A0F4Q4B7"/>
<feature type="transmembrane region" description="Helical" evidence="1">
    <location>
        <begin position="6"/>
        <end position="25"/>
    </location>
</feature>
<evidence type="ECO:0000313" key="2">
    <source>
        <dbReference type="EMBL" id="KJZ02164.1"/>
    </source>
</evidence>
<dbReference type="PATRIC" id="fig|151081.8.peg.1237"/>
<dbReference type="EMBL" id="JXXZ01000001">
    <property type="protein sequence ID" value="KJZ02164.1"/>
    <property type="molecule type" value="Genomic_DNA"/>
</dbReference>
<proteinExistence type="predicted"/>
<protein>
    <recommendedName>
        <fullName evidence="4">Hydrogenase</fullName>
    </recommendedName>
</protein>
<organism evidence="2 3">
    <name type="scientific">Pseudoalteromonas ruthenica</name>
    <dbReference type="NCBI Taxonomy" id="151081"/>
    <lineage>
        <taxon>Bacteria</taxon>
        <taxon>Pseudomonadati</taxon>
        <taxon>Pseudomonadota</taxon>
        <taxon>Gammaproteobacteria</taxon>
        <taxon>Alteromonadales</taxon>
        <taxon>Pseudoalteromonadaceae</taxon>
        <taxon>Pseudoalteromonas</taxon>
    </lineage>
</organism>
<gene>
    <name evidence="2" type="ORF">TW72_00290</name>
</gene>
<accession>A0A0F4Q4B7</accession>